<evidence type="ECO:0000313" key="1">
    <source>
        <dbReference type="EMBL" id="GCL52552.1"/>
    </source>
</evidence>
<organism evidence="1 2">
    <name type="scientific">Microcystis aeruginosa NIES-3804</name>
    <dbReference type="NCBI Taxonomy" id="2517783"/>
    <lineage>
        <taxon>Bacteria</taxon>
        <taxon>Bacillati</taxon>
        <taxon>Cyanobacteriota</taxon>
        <taxon>Cyanophyceae</taxon>
        <taxon>Oscillatoriophycideae</taxon>
        <taxon>Chroococcales</taxon>
        <taxon>Microcystaceae</taxon>
        <taxon>Microcystis</taxon>
    </lineage>
</organism>
<accession>A0A6H9H1I1</accession>
<evidence type="ECO:0000313" key="2">
    <source>
        <dbReference type="Proteomes" id="UP000435041"/>
    </source>
</evidence>
<protein>
    <submittedName>
        <fullName evidence="1">Uncharacterized protein</fullName>
    </submittedName>
</protein>
<gene>
    <name evidence="1" type="ORF">NIES3804_41430</name>
</gene>
<reference evidence="1 2" key="1">
    <citation type="submission" date="2019-02" db="EMBL/GenBank/DDBJ databases">
        <title>Draft genome sequence of Arthrospira platensis NIES-3804.</title>
        <authorList>
            <person name="Yamaguchi H."/>
            <person name="Suzuki S."/>
            <person name="Kawachi M."/>
        </authorList>
    </citation>
    <scope>NUCLEOTIDE SEQUENCE [LARGE SCALE GENOMIC DNA]</scope>
    <source>
        <strain evidence="1 2">NIES-3804</strain>
    </source>
</reference>
<proteinExistence type="predicted"/>
<name>A0A6H9H1I1_MICAE</name>
<comment type="caution">
    <text evidence="1">The sequence shown here is derived from an EMBL/GenBank/DDBJ whole genome shotgun (WGS) entry which is preliminary data.</text>
</comment>
<dbReference type="AlphaFoldDB" id="A0A6H9H1I1"/>
<dbReference type="Proteomes" id="UP000435041">
    <property type="component" value="Unassembled WGS sequence"/>
</dbReference>
<sequence>MKVSRRSSYIKELADHLGCSVAVARKILRFFRIRRSQRKIFRPSLVREHRGDINNRYYKGDAPD</sequence>
<dbReference type="EMBL" id="BJCI01000122">
    <property type="protein sequence ID" value="GCL52552.1"/>
    <property type="molecule type" value="Genomic_DNA"/>
</dbReference>